<dbReference type="EMBL" id="CABEEZ010000085">
    <property type="protein sequence ID" value="VTR36435.1"/>
    <property type="molecule type" value="Genomic_DNA"/>
</dbReference>
<evidence type="ECO:0000256" key="1">
    <source>
        <dbReference type="SAM" id="MobiDB-lite"/>
    </source>
</evidence>
<gene>
    <name evidence="2" type="ORF">NCTC12965_03929</name>
</gene>
<evidence type="ECO:0000313" key="2">
    <source>
        <dbReference type="EMBL" id="VTR36435.1"/>
    </source>
</evidence>
<dbReference type="AlphaFoldDB" id="A0A4U9URH9"/>
<organism evidence="2">
    <name type="scientific">Serratia fonticola</name>
    <dbReference type="NCBI Taxonomy" id="47917"/>
    <lineage>
        <taxon>Bacteria</taxon>
        <taxon>Pseudomonadati</taxon>
        <taxon>Pseudomonadota</taxon>
        <taxon>Gammaproteobacteria</taxon>
        <taxon>Enterobacterales</taxon>
        <taxon>Yersiniaceae</taxon>
        <taxon>Serratia</taxon>
    </lineage>
</organism>
<name>A0A4U9URH9_SERFO</name>
<sequence length="113" mass="12528">MALVHSPINCLYFVSKASIAMVTKLQSKSMHRPLTVTPESNNSHVTDNTDGSGSFGDKLAAFRQQSLDADTSKLQPKPYNGQQELLREMQRLVRGLLVPYLALMCHGREPASR</sequence>
<proteinExistence type="predicted"/>
<accession>A0A4U9URH9</accession>
<protein>
    <submittedName>
        <fullName evidence="2">Uncharacterized protein</fullName>
    </submittedName>
</protein>
<reference evidence="2" key="1">
    <citation type="submission" date="2019-05" db="EMBL/GenBank/DDBJ databases">
        <authorList>
            <consortium name="Pathogen Informatics"/>
        </authorList>
    </citation>
    <scope>NUCLEOTIDE SEQUENCE [LARGE SCALE GENOMIC DNA]</scope>
    <source>
        <strain evidence="2">NCTC12965</strain>
    </source>
</reference>
<feature type="compositionally biased region" description="Polar residues" evidence="1">
    <location>
        <begin position="37"/>
        <end position="52"/>
    </location>
</feature>
<feature type="region of interest" description="Disordered" evidence="1">
    <location>
        <begin position="30"/>
        <end position="57"/>
    </location>
</feature>